<dbReference type="GO" id="GO:0048024">
    <property type="term" value="P:regulation of mRNA splicing, via spliceosome"/>
    <property type="evidence" value="ECO:0007669"/>
    <property type="project" value="TreeGrafter"/>
</dbReference>
<sequence length="407" mass="45760">MERTSRWEGPSKREIVAGLKLLPSQILTGLTAEQLRAYATVIRIEEISANLRTNNIVPTDRLRSPSPPPEYDSSGKRTNTREYRYRKKLENERHKLVTTAISTLPLYQPPPDYKKPAKTQEKLFIPVHEYPHINFIGQLIGPRGNTLRKMQEESGATIAIRGKGSVKDGKGHPQQQNMDDDLHCLISASNEEQMRHAIRLCNEVITKAVSTPEGQNNHKRDQLRELAVLNGTLRPDDDYTCNSCGEKGHRRNDCPKRESYIQSIVCRVCGMTGHFARDCKRNNPNFTQLGSNNAIPDREFDQLMRDLNGFPERNPVEEEPDLKRRLEEAPVEPEKRQRVLPTPPPGLLMVPGLPLPVPGMTRPPLPPGLKPPPPPSMSRPPPPPANVVKPLPPPSNEVKKPPPPPTK</sequence>
<dbReference type="InterPro" id="IPR001878">
    <property type="entry name" value="Znf_CCHC"/>
</dbReference>
<evidence type="ECO:0000256" key="6">
    <source>
        <dbReference type="ARBA" id="ARBA00022771"/>
    </source>
</evidence>
<dbReference type="CDD" id="cd02395">
    <property type="entry name" value="KH-I_BBP"/>
    <property type="match status" value="1"/>
</dbReference>
<evidence type="ECO:0000313" key="17">
    <source>
        <dbReference type="Proteomes" id="UP000019384"/>
    </source>
</evidence>
<organism evidence="16 17">
    <name type="scientific">Kuraishia capsulata CBS 1993</name>
    <dbReference type="NCBI Taxonomy" id="1382522"/>
    <lineage>
        <taxon>Eukaryota</taxon>
        <taxon>Fungi</taxon>
        <taxon>Dikarya</taxon>
        <taxon>Ascomycota</taxon>
        <taxon>Saccharomycotina</taxon>
        <taxon>Pichiomycetes</taxon>
        <taxon>Pichiales</taxon>
        <taxon>Pichiaceae</taxon>
        <taxon>Kuraishia</taxon>
    </lineage>
</organism>
<dbReference type="InterPro" id="IPR004087">
    <property type="entry name" value="KH_dom"/>
</dbReference>
<dbReference type="STRING" id="1382522.W6MXA6"/>
<dbReference type="EMBL" id="HG793129">
    <property type="protein sequence ID" value="CDK28555.1"/>
    <property type="molecule type" value="Genomic_DNA"/>
</dbReference>
<evidence type="ECO:0000256" key="12">
    <source>
        <dbReference type="PROSITE-ProRule" id="PRU00117"/>
    </source>
</evidence>
<feature type="domain" description="CCHC-type" evidence="15">
    <location>
        <begin position="241"/>
        <end position="256"/>
    </location>
</feature>
<dbReference type="Proteomes" id="UP000019384">
    <property type="component" value="Unassembled WGS sequence"/>
</dbReference>
<feature type="domain" description="CCHC-type" evidence="15">
    <location>
        <begin position="266"/>
        <end position="281"/>
    </location>
</feature>
<feature type="region of interest" description="Disordered" evidence="14">
    <location>
        <begin position="308"/>
        <end position="407"/>
    </location>
</feature>
<accession>W6MXA6</accession>
<comment type="function">
    <text evidence="13">Necessary for the splicing of pre-mRNA. Has a role in the recognition of the branch site (5'-UACUAAC-3'), the pyrimidine tract and the 3'-splice site at the 3'-end of introns.</text>
</comment>
<evidence type="ECO:0000256" key="7">
    <source>
        <dbReference type="ARBA" id="ARBA00022833"/>
    </source>
</evidence>
<keyword evidence="4 13" id="KW-0507">mRNA processing</keyword>
<dbReference type="InterPro" id="IPR036612">
    <property type="entry name" value="KH_dom_type_1_sf"/>
</dbReference>
<dbReference type="InterPro" id="IPR036875">
    <property type="entry name" value="Znf_CCHC_sf"/>
</dbReference>
<dbReference type="PROSITE" id="PS50084">
    <property type="entry name" value="KH_TYPE_1"/>
    <property type="match status" value="1"/>
</dbReference>
<evidence type="ECO:0000256" key="3">
    <source>
        <dbReference type="ARBA" id="ARBA00017984"/>
    </source>
</evidence>
<keyword evidence="7 13" id="KW-0862">Zinc</keyword>
<keyword evidence="6 11" id="KW-0863">Zinc-finger</keyword>
<evidence type="ECO:0000256" key="4">
    <source>
        <dbReference type="ARBA" id="ARBA00022664"/>
    </source>
</evidence>
<evidence type="ECO:0000313" key="16">
    <source>
        <dbReference type="EMBL" id="CDK28555.1"/>
    </source>
</evidence>
<feature type="compositionally biased region" description="Basic and acidic residues" evidence="14">
    <location>
        <begin position="321"/>
        <end position="337"/>
    </location>
</feature>
<keyword evidence="8 12" id="KW-0694">RNA-binding</keyword>
<dbReference type="Gene3D" id="4.10.60.10">
    <property type="entry name" value="Zinc finger, CCHC-type"/>
    <property type="match status" value="1"/>
</dbReference>
<evidence type="ECO:0000256" key="2">
    <source>
        <dbReference type="ARBA" id="ARBA00010382"/>
    </source>
</evidence>
<dbReference type="InterPro" id="IPR032570">
    <property type="entry name" value="SF1-HH"/>
</dbReference>
<evidence type="ECO:0000256" key="13">
    <source>
        <dbReference type="RuleBase" id="RU367126"/>
    </source>
</evidence>
<keyword evidence="13" id="KW-0747">Spliceosome</keyword>
<evidence type="ECO:0000256" key="1">
    <source>
        <dbReference type="ARBA" id="ARBA00004123"/>
    </source>
</evidence>
<comment type="similarity">
    <text evidence="2 13">Belongs to the BBP/SF1 family.</text>
</comment>
<keyword evidence="5 13" id="KW-0479">Metal-binding</keyword>
<evidence type="ECO:0000256" key="9">
    <source>
        <dbReference type="ARBA" id="ARBA00023187"/>
    </source>
</evidence>
<dbReference type="PANTHER" id="PTHR11208:SF45">
    <property type="entry name" value="SPLICING FACTOR 1"/>
    <property type="match status" value="1"/>
</dbReference>
<proteinExistence type="inferred from homology"/>
<protein>
    <recommendedName>
        <fullName evidence="3 13">Branchpoint-bridging protein</fullName>
    </recommendedName>
</protein>
<gene>
    <name evidence="16" type="ORF">KUCA_T00004538001</name>
</gene>
<evidence type="ECO:0000259" key="15">
    <source>
        <dbReference type="PROSITE" id="PS50158"/>
    </source>
</evidence>
<dbReference type="OrthoDB" id="6777263at2759"/>
<dbReference type="Pfam" id="PF16275">
    <property type="entry name" value="SF1-HH"/>
    <property type="match status" value="1"/>
</dbReference>
<dbReference type="GO" id="GO:0008270">
    <property type="term" value="F:zinc ion binding"/>
    <property type="evidence" value="ECO:0007669"/>
    <property type="project" value="UniProtKB-UniRule"/>
</dbReference>
<dbReference type="AlphaFoldDB" id="W6MXA6"/>
<dbReference type="SMART" id="SM00322">
    <property type="entry name" value="KH"/>
    <property type="match status" value="1"/>
</dbReference>
<reference evidence="16" key="1">
    <citation type="submission" date="2013-12" db="EMBL/GenBank/DDBJ databases">
        <authorList>
            <person name="Genoscope - CEA"/>
        </authorList>
    </citation>
    <scope>NUCLEOTIDE SEQUENCE</scope>
    <source>
        <strain evidence="16">CBS 1993</strain>
    </source>
</reference>
<keyword evidence="17" id="KW-1185">Reference proteome</keyword>
<evidence type="ECO:0000256" key="8">
    <source>
        <dbReference type="ARBA" id="ARBA00022884"/>
    </source>
</evidence>
<dbReference type="GO" id="GO:0045131">
    <property type="term" value="F:pre-mRNA branch point binding"/>
    <property type="evidence" value="ECO:0007669"/>
    <property type="project" value="UniProtKB-UniRule"/>
</dbReference>
<dbReference type="PROSITE" id="PS50158">
    <property type="entry name" value="ZF_CCHC"/>
    <property type="match status" value="2"/>
</dbReference>
<dbReference type="Gene3D" id="6.10.140.1790">
    <property type="match status" value="1"/>
</dbReference>
<feature type="region of interest" description="Disordered" evidence="14">
    <location>
        <begin position="57"/>
        <end position="79"/>
    </location>
</feature>
<dbReference type="GO" id="GO:0003729">
    <property type="term" value="F:mRNA binding"/>
    <property type="evidence" value="ECO:0007669"/>
    <property type="project" value="TreeGrafter"/>
</dbReference>
<dbReference type="RefSeq" id="XP_022460545.1">
    <property type="nucleotide sequence ID" value="XM_022601283.1"/>
</dbReference>
<dbReference type="SUPFAM" id="SSF57756">
    <property type="entry name" value="Retrovirus zinc finger-like domains"/>
    <property type="match status" value="1"/>
</dbReference>
<dbReference type="SUPFAM" id="SSF54791">
    <property type="entry name" value="Eukaryotic type KH-domain (KH-domain type I)"/>
    <property type="match status" value="1"/>
</dbReference>
<dbReference type="GO" id="GO:0005681">
    <property type="term" value="C:spliceosomal complex"/>
    <property type="evidence" value="ECO:0007669"/>
    <property type="project" value="UniProtKB-KW"/>
</dbReference>
<evidence type="ECO:0000256" key="10">
    <source>
        <dbReference type="ARBA" id="ARBA00023242"/>
    </source>
</evidence>
<dbReference type="Pfam" id="PF22675">
    <property type="entry name" value="KH-I_KHDC4-BBP"/>
    <property type="match status" value="1"/>
</dbReference>
<dbReference type="SMART" id="SM00343">
    <property type="entry name" value="ZnF_C2HC"/>
    <property type="match status" value="2"/>
</dbReference>
<comment type="subcellular location">
    <subcellularLocation>
        <location evidence="1 13">Nucleus</location>
    </subcellularLocation>
</comment>
<dbReference type="GO" id="GO:0000398">
    <property type="term" value="P:mRNA splicing, via spliceosome"/>
    <property type="evidence" value="ECO:0007669"/>
    <property type="project" value="UniProtKB-UniRule"/>
</dbReference>
<evidence type="ECO:0000256" key="5">
    <source>
        <dbReference type="ARBA" id="ARBA00022723"/>
    </source>
</evidence>
<dbReference type="InterPro" id="IPR055256">
    <property type="entry name" value="KH_1_KHDC4/BBP-like"/>
</dbReference>
<dbReference type="InterPro" id="IPR047086">
    <property type="entry name" value="SF1-HH_sf"/>
</dbReference>
<keyword evidence="10 13" id="KW-0539">Nucleus</keyword>
<dbReference type="Pfam" id="PF00098">
    <property type="entry name" value="zf-CCHC"/>
    <property type="match status" value="2"/>
</dbReference>
<dbReference type="HOGENOM" id="CLU_016864_1_1_1"/>
<name>W6MXA6_9ASCO</name>
<reference evidence="16" key="2">
    <citation type="submission" date="2014-02" db="EMBL/GenBank/DDBJ databases">
        <title>Complete DNA sequence of /Kuraishia capsulata/ illustrates novel genomic features among budding yeasts (/Saccharomycotina/).</title>
        <authorList>
            <person name="Morales L."/>
            <person name="Noel B."/>
            <person name="Porcel B."/>
            <person name="Marcet-Houben M."/>
            <person name="Hullo M-F."/>
            <person name="Sacerdot C."/>
            <person name="Tekaia F."/>
            <person name="Leh-Louis V."/>
            <person name="Despons L."/>
            <person name="Khanna V."/>
            <person name="Aury J-M."/>
            <person name="Barbe V."/>
            <person name="Couloux A."/>
            <person name="Labadie K."/>
            <person name="Pelletier E."/>
            <person name="Souciet J-L."/>
            <person name="Boekhout T."/>
            <person name="Gabaldon T."/>
            <person name="Wincker P."/>
            <person name="Dujon B."/>
        </authorList>
    </citation>
    <scope>NUCLEOTIDE SEQUENCE</scope>
    <source>
        <strain evidence="16">CBS 1993</strain>
    </source>
</reference>
<dbReference type="Gene3D" id="3.30.1370.10">
    <property type="entry name" value="K Homology domain, type 1"/>
    <property type="match status" value="1"/>
</dbReference>
<keyword evidence="9 13" id="KW-0508">mRNA splicing</keyword>
<dbReference type="InterPro" id="IPR045071">
    <property type="entry name" value="BBP-like"/>
</dbReference>
<evidence type="ECO:0000256" key="14">
    <source>
        <dbReference type="SAM" id="MobiDB-lite"/>
    </source>
</evidence>
<dbReference type="PANTHER" id="PTHR11208">
    <property type="entry name" value="RNA-BINDING PROTEIN RELATED"/>
    <property type="match status" value="1"/>
</dbReference>
<evidence type="ECO:0000256" key="11">
    <source>
        <dbReference type="PROSITE-ProRule" id="PRU00047"/>
    </source>
</evidence>
<feature type="compositionally biased region" description="Pro residues" evidence="14">
    <location>
        <begin position="353"/>
        <end position="407"/>
    </location>
</feature>
<dbReference type="GeneID" id="34521933"/>